<accession>A0A233W3Z2</accession>
<dbReference type="InterPro" id="IPR003797">
    <property type="entry name" value="DegV"/>
</dbReference>
<comment type="caution">
    <text evidence="3">The sequence shown here is derived from an EMBL/GenBank/DDBJ whole genome shotgun (WGS) entry which is preliminary data.</text>
</comment>
<evidence type="ECO:0000313" key="4">
    <source>
        <dbReference type="Proteomes" id="UP000215361"/>
    </source>
</evidence>
<dbReference type="GO" id="GO:0008289">
    <property type="term" value="F:lipid binding"/>
    <property type="evidence" value="ECO:0007669"/>
    <property type="project" value="UniProtKB-KW"/>
</dbReference>
<dbReference type="Proteomes" id="UP000215361">
    <property type="component" value="Unassembled WGS sequence"/>
</dbReference>
<dbReference type="RefSeq" id="WP_094202486.1">
    <property type="nucleotide sequence ID" value="NZ_NDYI01000005.1"/>
</dbReference>
<reference evidence="4" key="1">
    <citation type="submission" date="2017-04" db="EMBL/GenBank/DDBJ databases">
        <title>Finegoldia magna isolated from orthopedic joint implant-associated infections.</title>
        <authorList>
            <person name="Bjorklund S."/>
            <person name="Bruggemann H."/>
            <person name="Jensen A."/>
            <person name="Hellmark B."/>
            <person name="Soderquist B."/>
        </authorList>
    </citation>
    <scope>NUCLEOTIDE SEQUENCE [LARGE SCALE GENOMIC DNA]</scope>
    <source>
        <strain evidence="4">08T492</strain>
    </source>
</reference>
<gene>
    <name evidence="3" type="ORF">B9N56_01170</name>
</gene>
<dbReference type="PANTHER" id="PTHR33434">
    <property type="entry name" value="DEGV DOMAIN-CONTAINING PROTEIN DR_1986-RELATED"/>
    <property type="match status" value="1"/>
</dbReference>
<dbReference type="InterPro" id="IPR050270">
    <property type="entry name" value="DegV_domain_contain"/>
</dbReference>
<dbReference type="Gene3D" id="3.30.1180.10">
    <property type="match status" value="1"/>
</dbReference>
<dbReference type="Pfam" id="PF02645">
    <property type="entry name" value="DegV"/>
    <property type="match status" value="1"/>
</dbReference>
<dbReference type="PANTHER" id="PTHR33434:SF3">
    <property type="entry name" value="DEGV DOMAIN-CONTAINING PROTEIN YITS"/>
    <property type="match status" value="1"/>
</dbReference>
<evidence type="ECO:0000313" key="3">
    <source>
        <dbReference type="EMBL" id="OXZ39357.1"/>
    </source>
</evidence>
<proteinExistence type="predicted"/>
<comment type="function">
    <text evidence="1">May bind long-chain fatty acids, such as palmitate, and may play a role in lipid transport or fatty acid metabolism.</text>
</comment>
<dbReference type="Gene3D" id="3.40.50.10170">
    <property type="match status" value="1"/>
</dbReference>
<protein>
    <submittedName>
        <fullName evidence="3">6-phosphogluconate dehydratase</fullName>
    </submittedName>
</protein>
<evidence type="ECO:0000256" key="1">
    <source>
        <dbReference type="ARBA" id="ARBA00003238"/>
    </source>
</evidence>
<dbReference type="SUPFAM" id="SSF82549">
    <property type="entry name" value="DAK1/DegV-like"/>
    <property type="match status" value="1"/>
</dbReference>
<dbReference type="PROSITE" id="PS51482">
    <property type="entry name" value="DEGV"/>
    <property type="match status" value="1"/>
</dbReference>
<dbReference type="AlphaFoldDB" id="A0A233W3Z2"/>
<dbReference type="EMBL" id="NDYI01000005">
    <property type="protein sequence ID" value="OXZ39357.1"/>
    <property type="molecule type" value="Genomic_DNA"/>
</dbReference>
<name>A0A233W3Z2_FINMA</name>
<organism evidence="3 4">
    <name type="scientific">Finegoldia magna</name>
    <name type="common">Peptostreptococcus magnus</name>
    <dbReference type="NCBI Taxonomy" id="1260"/>
    <lineage>
        <taxon>Bacteria</taxon>
        <taxon>Bacillati</taxon>
        <taxon>Bacillota</taxon>
        <taxon>Tissierellia</taxon>
        <taxon>Tissierellales</taxon>
        <taxon>Peptoniphilaceae</taxon>
        <taxon>Finegoldia</taxon>
    </lineage>
</organism>
<dbReference type="NCBIfam" id="TIGR00762">
    <property type="entry name" value="DegV"/>
    <property type="match status" value="1"/>
</dbReference>
<sequence length="286" mass="32083">MIKIISDSACDLKKAYTEQNNIGIVLFNIIINEDTSLKDKIDIQSEELLKMMKNDSQFFAKTSQPSPDDYKIEFEKAAKQGCDIICFTITSELSGSYQSAEIAKKIIQEEYDVDIRIVDSFSASLGQGILIKKAVEMVQQNKSLDEIEDYVNKIKLTSKVFLLVDTLKYLEKGGRISKSKRLIGSALNLKPILKLENGKLDIVDKVIGKKRAIKNMMRLVNSEKNNSDKSRELFVVHADSEKEASEIYDELKTENNLPFDIEVLSPVLVCHSGYGSVAVGIINTEV</sequence>
<dbReference type="InterPro" id="IPR043168">
    <property type="entry name" value="DegV_C"/>
</dbReference>
<keyword evidence="2" id="KW-0446">Lipid-binding</keyword>
<evidence type="ECO:0000256" key="2">
    <source>
        <dbReference type="ARBA" id="ARBA00023121"/>
    </source>
</evidence>